<protein>
    <submittedName>
        <fullName evidence="2">Nucleoside-diphosphate-sugar epimerase</fullName>
    </submittedName>
</protein>
<evidence type="ECO:0000313" key="3">
    <source>
        <dbReference type="Proteomes" id="UP000199462"/>
    </source>
</evidence>
<dbReference type="AlphaFoldDB" id="A0A1I6I3D3"/>
<dbReference type="Gene3D" id="3.40.50.720">
    <property type="entry name" value="NAD(P)-binding Rossmann-like Domain"/>
    <property type="match status" value="1"/>
</dbReference>
<dbReference type="Pfam" id="PF13460">
    <property type="entry name" value="NAD_binding_10"/>
    <property type="match status" value="1"/>
</dbReference>
<dbReference type="RefSeq" id="WP_091901941.1">
    <property type="nucleotide sequence ID" value="NZ_FOYX01000001.1"/>
</dbReference>
<accession>A0A1I6I3D3</accession>
<dbReference type="InterPro" id="IPR051783">
    <property type="entry name" value="NAD(P)-dependent_oxidoreduct"/>
</dbReference>
<feature type="domain" description="NAD(P)-binding" evidence="1">
    <location>
        <begin position="11"/>
        <end position="183"/>
    </location>
</feature>
<evidence type="ECO:0000259" key="1">
    <source>
        <dbReference type="Pfam" id="PF13460"/>
    </source>
</evidence>
<evidence type="ECO:0000313" key="2">
    <source>
        <dbReference type="EMBL" id="SFR61222.1"/>
    </source>
</evidence>
<dbReference type="PANTHER" id="PTHR48079">
    <property type="entry name" value="PROTEIN YEEZ"/>
    <property type="match status" value="1"/>
</dbReference>
<dbReference type="STRING" id="440514.SAMN04488010_1065"/>
<dbReference type="CDD" id="cd05266">
    <property type="entry name" value="SDR_a4"/>
    <property type="match status" value="1"/>
</dbReference>
<dbReference type="GO" id="GO:0004029">
    <property type="term" value="F:aldehyde dehydrogenase (NAD+) activity"/>
    <property type="evidence" value="ECO:0007669"/>
    <property type="project" value="TreeGrafter"/>
</dbReference>
<keyword evidence="3" id="KW-1185">Reference proteome</keyword>
<dbReference type="InterPro" id="IPR036291">
    <property type="entry name" value="NAD(P)-bd_dom_sf"/>
</dbReference>
<dbReference type="SUPFAM" id="SSF51735">
    <property type="entry name" value="NAD(P)-binding Rossmann-fold domains"/>
    <property type="match status" value="1"/>
</dbReference>
<name>A0A1I6I3D3_9FLAO</name>
<dbReference type="Proteomes" id="UP000199462">
    <property type="component" value="Unassembled WGS sequence"/>
</dbReference>
<reference evidence="3" key="1">
    <citation type="submission" date="2016-10" db="EMBL/GenBank/DDBJ databases">
        <authorList>
            <person name="Varghese N."/>
            <person name="Submissions S."/>
        </authorList>
    </citation>
    <scope>NUCLEOTIDE SEQUENCE [LARGE SCALE GENOMIC DNA]</scope>
    <source>
        <strain evidence="3">DSM 19891</strain>
    </source>
</reference>
<dbReference type="EMBL" id="FOYX01000001">
    <property type="protein sequence ID" value="SFR61222.1"/>
    <property type="molecule type" value="Genomic_DNA"/>
</dbReference>
<organism evidence="2 3">
    <name type="scientific">Maribacter stanieri</name>
    <dbReference type="NCBI Taxonomy" id="440514"/>
    <lineage>
        <taxon>Bacteria</taxon>
        <taxon>Pseudomonadati</taxon>
        <taxon>Bacteroidota</taxon>
        <taxon>Flavobacteriia</taxon>
        <taxon>Flavobacteriales</taxon>
        <taxon>Flavobacteriaceae</taxon>
        <taxon>Maribacter</taxon>
    </lineage>
</organism>
<dbReference type="InterPro" id="IPR016040">
    <property type="entry name" value="NAD(P)-bd_dom"/>
</dbReference>
<gene>
    <name evidence="2" type="ORF">SAMN04488010_1065</name>
</gene>
<dbReference type="PANTHER" id="PTHR48079:SF6">
    <property type="entry name" value="NAD(P)-BINDING DOMAIN-CONTAINING PROTEIN-RELATED"/>
    <property type="match status" value="1"/>
</dbReference>
<sequence>MNNRIGVIGCGWLGLPLAESLIDQGHRVNGTSTSEEKLALLKERGIVPFHISLSENGITGNIDGFLDSLNILIINIPPKLRGKGPKESYISKIELLHKAIKKSQVRKIIFASSTAVYGDAKGVITEQTEPKPNTESGIQLLQCEELLKNDSELQTTIIRFGGLIGPSRHPVTMLSGRENLSGGDAPINLIHLVDCIGIIKTIIEHQHFNDVLNAVYPAHPTKKEYYTKEALKRGIAAPQYTSPSGKTDKLITFCSPFLINKFKFLTTIN</sequence>
<dbReference type="GO" id="GO:0005737">
    <property type="term" value="C:cytoplasm"/>
    <property type="evidence" value="ECO:0007669"/>
    <property type="project" value="TreeGrafter"/>
</dbReference>
<proteinExistence type="predicted"/>